<dbReference type="Pfam" id="PF22624">
    <property type="entry name" value="AASDHPPT_N"/>
    <property type="match status" value="1"/>
</dbReference>
<dbReference type="Proteomes" id="UP001383192">
    <property type="component" value="Unassembled WGS sequence"/>
</dbReference>
<dbReference type="InterPro" id="IPR055066">
    <property type="entry name" value="AASDHPPT_N"/>
</dbReference>
<dbReference type="PANTHER" id="PTHR12215:SF10">
    <property type="entry name" value="L-AMINOADIPATE-SEMIALDEHYDE DEHYDROGENASE-PHOSPHOPANTETHEINYL TRANSFERASE"/>
    <property type="match status" value="1"/>
</dbReference>
<dbReference type="EMBL" id="JAYKXP010000003">
    <property type="protein sequence ID" value="KAK7060310.1"/>
    <property type="molecule type" value="Genomic_DNA"/>
</dbReference>
<keyword evidence="2" id="KW-0808">Transferase</keyword>
<keyword evidence="6" id="KW-1185">Reference proteome</keyword>
<gene>
    <name evidence="5" type="ORF">VNI00_001075</name>
</gene>
<protein>
    <recommendedName>
        <fullName evidence="1">holo-[acyl-carrier-protein] synthase</fullName>
        <ecNumber evidence="1">2.7.8.7</ecNumber>
    </recommendedName>
</protein>
<feature type="domain" description="4'-phosphopantetheinyl transferase N-terminal" evidence="4">
    <location>
        <begin position="53"/>
        <end position="112"/>
    </location>
</feature>
<dbReference type="PANTHER" id="PTHR12215">
    <property type="entry name" value="PHOSPHOPANTETHEINE TRANSFERASE"/>
    <property type="match status" value="1"/>
</dbReference>
<dbReference type="GO" id="GO:0005829">
    <property type="term" value="C:cytosol"/>
    <property type="evidence" value="ECO:0007669"/>
    <property type="project" value="TreeGrafter"/>
</dbReference>
<evidence type="ECO:0000256" key="2">
    <source>
        <dbReference type="ARBA" id="ARBA00022679"/>
    </source>
</evidence>
<dbReference type="EC" id="2.7.8.7" evidence="1"/>
<dbReference type="GO" id="GO:0008897">
    <property type="term" value="F:holo-[acyl-carrier-protein] synthase activity"/>
    <property type="evidence" value="ECO:0007669"/>
    <property type="project" value="UniProtKB-EC"/>
</dbReference>
<proteinExistence type="predicted"/>
<dbReference type="InterPro" id="IPR037143">
    <property type="entry name" value="4-PPantetheinyl_Trfase_dom_sf"/>
</dbReference>
<dbReference type="AlphaFoldDB" id="A0AAW0E7R2"/>
<evidence type="ECO:0000313" key="5">
    <source>
        <dbReference type="EMBL" id="KAK7060310.1"/>
    </source>
</evidence>
<comment type="caution">
    <text evidence="5">The sequence shown here is derived from an EMBL/GenBank/DDBJ whole genome shotgun (WGS) entry which is preliminary data.</text>
</comment>
<sequence>MFLPFLQTNYIKKAYNLLTKRVPLGFASSTDERTHVVSPLLQGLFLLDIDNSSKGGLISRLLPRMLLKERGIASREMTFAATTAGKPYITTPGIEPPIAYNVSHDNSLVVMVFASGKHNPPAFNIGIDVMKVQMSSRQDTYTQFVNIFQDQLTPLERRLLLSPGVSEFEGLTRFFWMWTLKEAYTKAVGIGLGFDFSRVEFDVEHSKVRVDGKVPDGWRFTKFEVKEAESLYVGVVAEFIGDIETMVVSEKEPKEWFIPFTAVDFVERAIRELTSPRAE</sequence>
<accession>A0AAW0E7R2</accession>
<dbReference type="InterPro" id="IPR050559">
    <property type="entry name" value="P-Pant_transferase_sf"/>
</dbReference>
<dbReference type="SUPFAM" id="SSF56214">
    <property type="entry name" value="4'-phosphopantetheinyl transferase"/>
    <property type="match status" value="2"/>
</dbReference>
<evidence type="ECO:0000259" key="4">
    <source>
        <dbReference type="Pfam" id="PF22624"/>
    </source>
</evidence>
<organism evidence="5 6">
    <name type="scientific">Paramarasmius palmivorus</name>
    <dbReference type="NCBI Taxonomy" id="297713"/>
    <lineage>
        <taxon>Eukaryota</taxon>
        <taxon>Fungi</taxon>
        <taxon>Dikarya</taxon>
        <taxon>Basidiomycota</taxon>
        <taxon>Agaricomycotina</taxon>
        <taxon>Agaricomycetes</taxon>
        <taxon>Agaricomycetidae</taxon>
        <taxon>Agaricales</taxon>
        <taxon>Marasmiineae</taxon>
        <taxon>Marasmiaceae</taxon>
        <taxon>Paramarasmius</taxon>
    </lineage>
</organism>
<dbReference type="Gene3D" id="3.90.470.20">
    <property type="entry name" value="4'-phosphopantetheinyl transferase domain"/>
    <property type="match status" value="1"/>
</dbReference>
<evidence type="ECO:0000256" key="1">
    <source>
        <dbReference type="ARBA" id="ARBA00013172"/>
    </source>
</evidence>
<evidence type="ECO:0000259" key="3">
    <source>
        <dbReference type="Pfam" id="PF01648"/>
    </source>
</evidence>
<dbReference type="GO" id="GO:0019878">
    <property type="term" value="P:lysine biosynthetic process via aminoadipic acid"/>
    <property type="evidence" value="ECO:0007669"/>
    <property type="project" value="TreeGrafter"/>
</dbReference>
<dbReference type="InterPro" id="IPR008278">
    <property type="entry name" value="4-PPantetheinyl_Trfase_dom"/>
</dbReference>
<dbReference type="GO" id="GO:0000287">
    <property type="term" value="F:magnesium ion binding"/>
    <property type="evidence" value="ECO:0007669"/>
    <property type="project" value="InterPro"/>
</dbReference>
<evidence type="ECO:0000313" key="6">
    <source>
        <dbReference type="Proteomes" id="UP001383192"/>
    </source>
</evidence>
<reference evidence="5 6" key="1">
    <citation type="submission" date="2024-01" db="EMBL/GenBank/DDBJ databases">
        <title>A draft genome for a cacao thread blight-causing isolate of Paramarasmius palmivorus.</title>
        <authorList>
            <person name="Baruah I.K."/>
            <person name="Bukari Y."/>
            <person name="Amoako-Attah I."/>
            <person name="Meinhardt L.W."/>
            <person name="Bailey B.A."/>
            <person name="Cohen S.P."/>
        </authorList>
    </citation>
    <scope>NUCLEOTIDE SEQUENCE [LARGE SCALE GENOMIC DNA]</scope>
    <source>
        <strain evidence="5 6">GH-12</strain>
    </source>
</reference>
<feature type="domain" description="4'-phosphopantetheinyl transferase" evidence="3">
    <location>
        <begin position="125"/>
        <end position="206"/>
    </location>
</feature>
<dbReference type="Pfam" id="PF01648">
    <property type="entry name" value="ACPS"/>
    <property type="match status" value="1"/>
</dbReference>
<name>A0AAW0E7R2_9AGAR</name>